<reference evidence="1 2" key="1">
    <citation type="submission" date="2015-11" db="EMBL/GenBank/DDBJ databases">
        <title>Genome sequences of Lysobacter enzymogenes strain C3 and Lysobacter antibioticus ATCC 29479.</title>
        <authorList>
            <person name="Kobayashi D.Y."/>
        </authorList>
    </citation>
    <scope>NUCLEOTIDE SEQUENCE [LARGE SCALE GENOMIC DNA]</scope>
    <source>
        <strain evidence="1 2">C3</strain>
    </source>
</reference>
<proteinExistence type="predicted"/>
<evidence type="ECO:0000313" key="2">
    <source>
        <dbReference type="Proteomes" id="UP000061569"/>
    </source>
</evidence>
<dbReference type="EMBL" id="CP013140">
    <property type="protein sequence ID" value="ALN56296.1"/>
    <property type="molecule type" value="Genomic_DNA"/>
</dbReference>
<protein>
    <submittedName>
        <fullName evidence="1">Uncharacterized protein</fullName>
    </submittedName>
</protein>
<accession>A0A0S2DD59</accession>
<dbReference type="AlphaFoldDB" id="A0A0S2DD59"/>
<sequence>MGERDTLARASASAAIAAAADREAAIAKFRSRHCDFKARSANTIPPHGLKATAPS</sequence>
<dbReference type="Proteomes" id="UP000061569">
    <property type="component" value="Chromosome"/>
</dbReference>
<gene>
    <name evidence="1" type="ORF">GLE_0938</name>
</gene>
<dbReference type="KEGG" id="lez:GLE_0938"/>
<organism evidence="1 2">
    <name type="scientific">Lysobacter enzymogenes</name>
    <dbReference type="NCBI Taxonomy" id="69"/>
    <lineage>
        <taxon>Bacteria</taxon>
        <taxon>Pseudomonadati</taxon>
        <taxon>Pseudomonadota</taxon>
        <taxon>Gammaproteobacteria</taxon>
        <taxon>Lysobacterales</taxon>
        <taxon>Lysobacteraceae</taxon>
        <taxon>Lysobacter</taxon>
    </lineage>
</organism>
<name>A0A0S2DD59_LYSEN</name>
<evidence type="ECO:0000313" key="1">
    <source>
        <dbReference type="EMBL" id="ALN56296.1"/>
    </source>
</evidence>